<dbReference type="PRINTS" id="PR01038">
    <property type="entry name" value="TRNASYNTHARG"/>
</dbReference>
<comment type="similarity">
    <text evidence="1 8 9">Belongs to the class-I aminoacyl-tRNA synthetase family.</text>
</comment>
<evidence type="ECO:0000256" key="1">
    <source>
        <dbReference type="ARBA" id="ARBA00005594"/>
    </source>
</evidence>
<dbReference type="AlphaFoldDB" id="A0A7C1P054"/>
<comment type="catalytic activity">
    <reaction evidence="7 8">
        <text>tRNA(Arg) + L-arginine + ATP = L-arginyl-tRNA(Arg) + AMP + diphosphate</text>
        <dbReference type="Rhea" id="RHEA:20301"/>
        <dbReference type="Rhea" id="RHEA-COMP:9658"/>
        <dbReference type="Rhea" id="RHEA-COMP:9673"/>
        <dbReference type="ChEBI" id="CHEBI:30616"/>
        <dbReference type="ChEBI" id="CHEBI:32682"/>
        <dbReference type="ChEBI" id="CHEBI:33019"/>
        <dbReference type="ChEBI" id="CHEBI:78442"/>
        <dbReference type="ChEBI" id="CHEBI:78513"/>
        <dbReference type="ChEBI" id="CHEBI:456215"/>
        <dbReference type="EC" id="6.1.1.19"/>
    </reaction>
</comment>
<evidence type="ECO:0000256" key="7">
    <source>
        <dbReference type="ARBA" id="ARBA00049339"/>
    </source>
</evidence>
<evidence type="ECO:0000259" key="10">
    <source>
        <dbReference type="SMART" id="SM00836"/>
    </source>
</evidence>
<evidence type="ECO:0000256" key="4">
    <source>
        <dbReference type="ARBA" id="ARBA00022840"/>
    </source>
</evidence>
<keyword evidence="6 8" id="KW-0030">Aminoacyl-tRNA synthetase</keyword>
<evidence type="ECO:0000256" key="8">
    <source>
        <dbReference type="HAMAP-Rule" id="MF_00123"/>
    </source>
</evidence>
<evidence type="ECO:0000313" key="11">
    <source>
        <dbReference type="EMBL" id="HEB48869.1"/>
    </source>
</evidence>
<dbReference type="HAMAP" id="MF_00123">
    <property type="entry name" value="Arg_tRNA_synth"/>
    <property type="match status" value="1"/>
</dbReference>
<dbReference type="NCBIfam" id="TIGR00456">
    <property type="entry name" value="argS"/>
    <property type="match status" value="1"/>
</dbReference>
<dbReference type="InterPro" id="IPR001278">
    <property type="entry name" value="Arg-tRNA-ligase"/>
</dbReference>
<dbReference type="PANTHER" id="PTHR11956:SF5">
    <property type="entry name" value="ARGININE--TRNA LIGASE, CYTOPLASMIC"/>
    <property type="match status" value="1"/>
</dbReference>
<dbReference type="SUPFAM" id="SSF47323">
    <property type="entry name" value="Anticodon-binding domain of a subclass of class I aminoacyl-tRNA synthetases"/>
    <property type="match status" value="1"/>
</dbReference>
<dbReference type="GO" id="GO:0004814">
    <property type="term" value="F:arginine-tRNA ligase activity"/>
    <property type="evidence" value="ECO:0007669"/>
    <property type="project" value="UniProtKB-UniRule"/>
</dbReference>
<evidence type="ECO:0000256" key="6">
    <source>
        <dbReference type="ARBA" id="ARBA00023146"/>
    </source>
</evidence>
<dbReference type="Pfam" id="PF05746">
    <property type="entry name" value="DALR_1"/>
    <property type="match status" value="1"/>
</dbReference>
<evidence type="ECO:0000256" key="9">
    <source>
        <dbReference type="RuleBase" id="RU363038"/>
    </source>
</evidence>
<evidence type="ECO:0000313" key="12">
    <source>
        <dbReference type="EMBL" id="HHP05745.1"/>
    </source>
</evidence>
<gene>
    <name evidence="8" type="primary">argS</name>
    <name evidence="12" type="ORF">ENM88_08400</name>
    <name evidence="11" type="ORF">ENP77_03645</name>
</gene>
<dbReference type="InterPro" id="IPR014729">
    <property type="entry name" value="Rossmann-like_a/b/a_fold"/>
</dbReference>
<keyword evidence="5 8" id="KW-0648">Protein biosynthesis</keyword>
<sequence length="639" mass="71517">MESPSRNPWKVLEMQVREFTLKALEKAGATGEEQAVEVRRERRGFGDVSVPLQRILATRAVGVRELLSSLEDIPLPQLLSSFEVTNSFINFRVNLAEYAPVVAGSVFAYREEYGRVPAERKLRVIVEHVSANPVHSLHVGHLRNGILGDALVRLLRARGHDVRAHFYIDDVGLQVAFSSLGYSAVEGLESGKPDHFVGQVYAMVNLLVEINNLKKELSSTSIPERVAAINAKLSELLARLQELRERQPEVFERLVSLSERGGDLESLARSIALGYESRDPRSVEIVRKSVTRCLEGIRQTLERLGIKFDSWDWESEITVWSGAVEDVIRRLKNTGLVEERGKVLVFRADVLAADPTVRKLANIPEGLTVQPLTLTRSDGTTLYVTRDIAYSEWKLSRADLVVNVIASEQTVAQAQLRLALYALGYRDVGQRLIHFSYEMVNLPGMKMSGRKGVYISVDELVEEAVARARAEIRKRGLGGEEDAEKVGIGALKFFFLSTSPSKTLNLTWDRVLDFEQNSGPFVQYSYVRALSILRKASEQGYVLEKPEVGGLGEEERELVLLVGDFPEVVSRAADNMRPDILATYLNQLASEFNRYYDTNPVLRAPTESKVLSRLTVVKMVEITLRNGMNLLGIKPPSRM</sequence>
<dbReference type="EMBL" id="DSKP01000126">
    <property type="protein sequence ID" value="HEB48869.1"/>
    <property type="molecule type" value="Genomic_DNA"/>
</dbReference>
<dbReference type="GO" id="GO:0005524">
    <property type="term" value="F:ATP binding"/>
    <property type="evidence" value="ECO:0007669"/>
    <property type="project" value="UniProtKB-UniRule"/>
</dbReference>
<organism evidence="11">
    <name type="scientific">Thermofilum pendens</name>
    <dbReference type="NCBI Taxonomy" id="2269"/>
    <lineage>
        <taxon>Archaea</taxon>
        <taxon>Thermoproteota</taxon>
        <taxon>Thermoprotei</taxon>
        <taxon>Thermofilales</taxon>
        <taxon>Thermofilaceae</taxon>
        <taxon>Thermofilum</taxon>
    </lineage>
</organism>
<comment type="subcellular location">
    <subcellularLocation>
        <location evidence="8">Cytoplasm</location>
    </subcellularLocation>
</comment>
<keyword evidence="3 8" id="KW-0547">Nucleotide-binding</keyword>
<dbReference type="Gene3D" id="1.10.730.10">
    <property type="entry name" value="Isoleucyl-tRNA Synthetase, Domain 1"/>
    <property type="match status" value="1"/>
</dbReference>
<dbReference type="GO" id="GO:0006420">
    <property type="term" value="P:arginyl-tRNA aminoacylation"/>
    <property type="evidence" value="ECO:0007669"/>
    <property type="project" value="UniProtKB-UniRule"/>
</dbReference>
<evidence type="ECO:0000256" key="3">
    <source>
        <dbReference type="ARBA" id="ARBA00022741"/>
    </source>
</evidence>
<keyword evidence="4 8" id="KW-0067">ATP-binding</keyword>
<dbReference type="InterPro" id="IPR009080">
    <property type="entry name" value="tRNAsynth_Ia_anticodon-bd"/>
</dbReference>
<keyword evidence="8" id="KW-0963">Cytoplasm</keyword>
<name>A0A7C1P054_THEPE</name>
<proteinExistence type="inferred from homology"/>
<dbReference type="EC" id="6.1.1.19" evidence="8"/>
<dbReference type="SUPFAM" id="SSF52374">
    <property type="entry name" value="Nucleotidylyl transferase"/>
    <property type="match status" value="1"/>
</dbReference>
<dbReference type="Gene3D" id="3.40.50.620">
    <property type="entry name" value="HUPs"/>
    <property type="match status" value="1"/>
</dbReference>
<accession>A0A7C1P054</accession>
<comment type="caution">
    <text evidence="11">The sequence shown here is derived from an EMBL/GenBank/DDBJ whole genome shotgun (WGS) entry which is preliminary data.</text>
</comment>
<dbReference type="InterPro" id="IPR035684">
    <property type="entry name" value="ArgRS_core"/>
</dbReference>
<protein>
    <recommendedName>
        <fullName evidence="8">Arginine--tRNA ligase</fullName>
        <ecNumber evidence="8">6.1.1.19</ecNumber>
    </recommendedName>
    <alternativeName>
        <fullName evidence="8">Arginyl-tRNA synthetase</fullName>
        <shortName evidence="8">ArgRS</shortName>
    </alternativeName>
</protein>
<evidence type="ECO:0000256" key="5">
    <source>
        <dbReference type="ARBA" id="ARBA00022917"/>
    </source>
</evidence>
<dbReference type="InterPro" id="IPR008909">
    <property type="entry name" value="DALR_anticod-bd"/>
</dbReference>
<feature type="short sequence motif" description="'HIGH' region" evidence="8">
    <location>
        <begin position="131"/>
        <end position="141"/>
    </location>
</feature>
<feature type="domain" description="DALR anticodon binding" evidence="10">
    <location>
        <begin position="522"/>
        <end position="639"/>
    </location>
</feature>
<dbReference type="EMBL" id="DRZM01000231">
    <property type="protein sequence ID" value="HHP05745.1"/>
    <property type="molecule type" value="Genomic_DNA"/>
</dbReference>
<keyword evidence="2 8" id="KW-0436">Ligase</keyword>
<dbReference type="SMART" id="SM00836">
    <property type="entry name" value="DALR_1"/>
    <property type="match status" value="1"/>
</dbReference>
<dbReference type="NCBIfam" id="NF002446">
    <property type="entry name" value="PRK01611.3-3"/>
    <property type="match status" value="1"/>
</dbReference>
<dbReference type="PANTHER" id="PTHR11956">
    <property type="entry name" value="ARGINYL-TRNA SYNTHETASE"/>
    <property type="match status" value="1"/>
</dbReference>
<evidence type="ECO:0000256" key="2">
    <source>
        <dbReference type="ARBA" id="ARBA00022598"/>
    </source>
</evidence>
<reference evidence="11" key="1">
    <citation type="journal article" date="2020" name="mSystems">
        <title>Genome- and Community-Level Interaction Insights into Carbon Utilization and Element Cycling Functions of Hydrothermarchaeota in Hydrothermal Sediment.</title>
        <authorList>
            <person name="Zhou Z."/>
            <person name="Liu Y."/>
            <person name="Xu W."/>
            <person name="Pan J."/>
            <person name="Luo Z.H."/>
            <person name="Li M."/>
        </authorList>
    </citation>
    <scope>NUCLEOTIDE SEQUENCE [LARGE SCALE GENOMIC DNA]</scope>
    <source>
        <strain evidence="12">SpSt-1125</strain>
        <strain evidence="11">SpSt-25</strain>
    </source>
</reference>
<dbReference type="Pfam" id="PF00750">
    <property type="entry name" value="tRNA-synt_1d"/>
    <property type="match status" value="1"/>
</dbReference>
<dbReference type="GO" id="GO:0005737">
    <property type="term" value="C:cytoplasm"/>
    <property type="evidence" value="ECO:0007669"/>
    <property type="project" value="UniProtKB-SubCell"/>
</dbReference>